<evidence type="ECO:0000313" key="9">
    <source>
        <dbReference type="EMBL" id="TNC22087.1"/>
    </source>
</evidence>
<keyword evidence="7" id="KW-0460">Magnesium</keyword>
<feature type="transmembrane region" description="Helical" evidence="8">
    <location>
        <begin position="14"/>
        <end position="32"/>
    </location>
</feature>
<protein>
    <submittedName>
        <fullName evidence="9">Undecaprenyl/decaprenyl-phosphate alpha-N-acetylglucosaminyl 1-phosphate transferase</fullName>
    </submittedName>
</protein>
<feature type="transmembrane region" description="Helical" evidence="8">
    <location>
        <begin position="52"/>
        <end position="74"/>
    </location>
</feature>
<dbReference type="GO" id="GO:0016780">
    <property type="term" value="F:phosphotransferase activity, for other substituted phosphate groups"/>
    <property type="evidence" value="ECO:0007669"/>
    <property type="project" value="InterPro"/>
</dbReference>
<dbReference type="GO" id="GO:0009103">
    <property type="term" value="P:lipopolysaccharide biosynthetic process"/>
    <property type="evidence" value="ECO:0007669"/>
    <property type="project" value="TreeGrafter"/>
</dbReference>
<keyword evidence="2" id="KW-1003">Cell membrane</keyword>
<comment type="subcellular location">
    <subcellularLocation>
        <location evidence="1">Cell membrane</location>
        <topology evidence="1">Multi-pass membrane protein</topology>
    </subcellularLocation>
</comment>
<keyword evidence="7" id="KW-0479">Metal-binding</keyword>
<feature type="transmembrane region" description="Helical" evidence="8">
    <location>
        <begin position="359"/>
        <end position="378"/>
    </location>
</feature>
<dbReference type="Proteomes" id="UP000305546">
    <property type="component" value="Unassembled WGS sequence"/>
</dbReference>
<feature type="transmembrane region" description="Helical" evidence="8">
    <location>
        <begin position="332"/>
        <end position="353"/>
    </location>
</feature>
<evidence type="ECO:0000256" key="8">
    <source>
        <dbReference type="SAM" id="Phobius"/>
    </source>
</evidence>
<dbReference type="PANTHER" id="PTHR22926:SF3">
    <property type="entry name" value="UNDECAPRENYL-PHOSPHATE ALPHA-N-ACETYLGLUCOSAMINYL 1-PHOSPHATE TRANSFERASE"/>
    <property type="match status" value="1"/>
</dbReference>
<feature type="binding site" evidence="7">
    <location>
        <position position="244"/>
    </location>
    <ligand>
        <name>Mg(2+)</name>
        <dbReference type="ChEBI" id="CHEBI:18420"/>
    </ligand>
</feature>
<feature type="transmembrane region" description="Helical" evidence="8">
    <location>
        <begin position="86"/>
        <end position="106"/>
    </location>
</feature>
<dbReference type="OrthoDB" id="9783652at2"/>
<reference evidence="9 10" key="1">
    <citation type="submission" date="2019-06" db="EMBL/GenBank/DDBJ databases">
        <title>Amycolatopsis alkalitolerans sp. nov., isolated from Gastrodia elata Blume.</title>
        <authorList>
            <person name="Narsing Rao M.P."/>
            <person name="Li W.J."/>
        </authorList>
    </citation>
    <scope>NUCLEOTIDE SEQUENCE [LARGE SCALE GENOMIC DNA]</scope>
    <source>
        <strain evidence="9 10">SYSUP0005</strain>
    </source>
</reference>
<dbReference type="EMBL" id="VDFW01000029">
    <property type="protein sequence ID" value="TNC22087.1"/>
    <property type="molecule type" value="Genomic_DNA"/>
</dbReference>
<name>A0A5C4LV62_9PSEU</name>
<dbReference type="AlphaFoldDB" id="A0A5C4LV62"/>
<evidence type="ECO:0000313" key="10">
    <source>
        <dbReference type="Proteomes" id="UP000305546"/>
    </source>
</evidence>
<keyword evidence="6 8" id="KW-0472">Membrane</keyword>
<keyword evidence="4 8" id="KW-0812">Transmembrane</keyword>
<dbReference type="CDD" id="cd06853">
    <property type="entry name" value="GT_WecA_like"/>
    <property type="match status" value="1"/>
</dbReference>
<sequence>MTPIATAGLPIREYILVGLISATLTFLLTGLVRRFAVRAGAIANPRARDVHVVPIPRMGGLAMYFGVAGGMAMAHQLPVLRRAFEYSLDPVGVLIGGGVIVLIGAIDDRFEIDAWTKLAGQVLSAGILVIFGVQWNVFWVPWGGNGASLGQVVTLDSNQGSLLMVGLVVMLVNAMNFVDGLDGLAAGLGFIAATATCAFSLGLLDSAGGDVGTYPPALIAATLAGACLGFLPHNFQPAKIFMGDSGSMMIGLMLAGATTSASGKINYTRFGGSDALALLSPLLVMIAVLFLPVLDLLMAVIRRTRRGESPFAADKMHLHHRLLEIGHSQRRAVLLIYLWAGLLGFGAVSLTLFDTTAVLWIGGIGLLFATVVSLIPRLRKPPNGVL</sequence>
<keyword evidence="3 9" id="KW-0808">Transferase</keyword>
<dbReference type="RefSeq" id="WP_139099493.1">
    <property type="nucleotide sequence ID" value="NZ_VDFW01000029.1"/>
</dbReference>
<keyword evidence="10" id="KW-1185">Reference proteome</keyword>
<dbReference type="GO" id="GO:0071555">
    <property type="term" value="P:cell wall organization"/>
    <property type="evidence" value="ECO:0007669"/>
    <property type="project" value="TreeGrafter"/>
</dbReference>
<evidence type="ECO:0000256" key="6">
    <source>
        <dbReference type="ARBA" id="ARBA00023136"/>
    </source>
</evidence>
<comment type="caution">
    <text evidence="9">The sequence shown here is derived from an EMBL/GenBank/DDBJ whole genome shotgun (WGS) entry which is preliminary data.</text>
</comment>
<dbReference type="GO" id="GO:0005886">
    <property type="term" value="C:plasma membrane"/>
    <property type="evidence" value="ECO:0007669"/>
    <property type="project" value="UniProtKB-SubCell"/>
</dbReference>
<accession>A0A5C4LV62</accession>
<evidence type="ECO:0000256" key="3">
    <source>
        <dbReference type="ARBA" id="ARBA00022679"/>
    </source>
</evidence>
<evidence type="ECO:0000256" key="2">
    <source>
        <dbReference type="ARBA" id="ARBA00022475"/>
    </source>
</evidence>
<dbReference type="Pfam" id="PF00953">
    <property type="entry name" value="Glycos_transf_4"/>
    <property type="match status" value="1"/>
</dbReference>
<evidence type="ECO:0000256" key="4">
    <source>
        <dbReference type="ARBA" id="ARBA00022692"/>
    </source>
</evidence>
<evidence type="ECO:0000256" key="1">
    <source>
        <dbReference type="ARBA" id="ARBA00004651"/>
    </source>
</evidence>
<feature type="transmembrane region" description="Helical" evidence="8">
    <location>
        <begin position="247"/>
        <end position="267"/>
    </location>
</feature>
<evidence type="ECO:0000256" key="7">
    <source>
        <dbReference type="PIRSR" id="PIRSR600715-1"/>
    </source>
</evidence>
<organism evidence="9 10">
    <name type="scientific">Amycolatopsis alkalitolerans</name>
    <dbReference type="NCBI Taxonomy" id="2547244"/>
    <lineage>
        <taxon>Bacteria</taxon>
        <taxon>Bacillati</taxon>
        <taxon>Actinomycetota</taxon>
        <taxon>Actinomycetes</taxon>
        <taxon>Pseudonocardiales</taxon>
        <taxon>Pseudonocardiaceae</taxon>
        <taxon>Amycolatopsis</taxon>
    </lineage>
</organism>
<dbReference type="InterPro" id="IPR000715">
    <property type="entry name" value="Glycosyl_transferase_4"/>
</dbReference>
<dbReference type="GO" id="GO:0044038">
    <property type="term" value="P:cell wall macromolecule biosynthetic process"/>
    <property type="evidence" value="ECO:0007669"/>
    <property type="project" value="TreeGrafter"/>
</dbReference>
<keyword evidence="5 8" id="KW-1133">Transmembrane helix</keyword>
<gene>
    <name evidence="9" type="ORF">FG385_26420</name>
</gene>
<dbReference type="PANTHER" id="PTHR22926">
    <property type="entry name" value="PHOSPHO-N-ACETYLMURAMOYL-PENTAPEPTIDE-TRANSFERASE"/>
    <property type="match status" value="1"/>
</dbReference>
<feature type="transmembrane region" description="Helical" evidence="8">
    <location>
        <begin position="185"/>
        <end position="204"/>
    </location>
</feature>
<feature type="binding site" evidence="7">
    <location>
        <position position="176"/>
    </location>
    <ligand>
        <name>Mg(2+)</name>
        <dbReference type="ChEBI" id="CHEBI:18420"/>
    </ligand>
</feature>
<feature type="transmembrane region" description="Helical" evidence="8">
    <location>
        <begin position="118"/>
        <end position="140"/>
    </location>
</feature>
<comment type="cofactor">
    <cofactor evidence="7">
        <name>Mg(2+)</name>
        <dbReference type="ChEBI" id="CHEBI:18420"/>
    </cofactor>
</comment>
<proteinExistence type="predicted"/>
<evidence type="ECO:0000256" key="5">
    <source>
        <dbReference type="ARBA" id="ARBA00022989"/>
    </source>
</evidence>
<feature type="transmembrane region" description="Helical" evidence="8">
    <location>
        <begin position="216"/>
        <end position="235"/>
    </location>
</feature>
<feature type="transmembrane region" description="Helical" evidence="8">
    <location>
        <begin position="160"/>
        <end position="178"/>
    </location>
</feature>
<dbReference type="GO" id="GO:0046872">
    <property type="term" value="F:metal ion binding"/>
    <property type="evidence" value="ECO:0007669"/>
    <property type="project" value="UniProtKB-KW"/>
</dbReference>
<feature type="transmembrane region" description="Helical" evidence="8">
    <location>
        <begin position="279"/>
        <end position="301"/>
    </location>
</feature>